<proteinExistence type="predicted"/>
<feature type="region of interest" description="Disordered" evidence="1">
    <location>
        <begin position="1"/>
        <end position="90"/>
    </location>
</feature>
<reference evidence="2 3" key="1">
    <citation type="journal article" date="2018" name="Nat. Ecol. Evol.">
        <title>Pezizomycetes genomes reveal the molecular basis of ectomycorrhizal truffle lifestyle.</title>
        <authorList>
            <person name="Murat C."/>
            <person name="Payen T."/>
            <person name="Noel B."/>
            <person name="Kuo A."/>
            <person name="Morin E."/>
            <person name="Chen J."/>
            <person name="Kohler A."/>
            <person name="Krizsan K."/>
            <person name="Balestrini R."/>
            <person name="Da Silva C."/>
            <person name="Montanini B."/>
            <person name="Hainaut M."/>
            <person name="Levati E."/>
            <person name="Barry K.W."/>
            <person name="Belfiori B."/>
            <person name="Cichocki N."/>
            <person name="Clum A."/>
            <person name="Dockter R.B."/>
            <person name="Fauchery L."/>
            <person name="Guy J."/>
            <person name="Iotti M."/>
            <person name="Le Tacon F."/>
            <person name="Lindquist E.A."/>
            <person name="Lipzen A."/>
            <person name="Malagnac F."/>
            <person name="Mello A."/>
            <person name="Molinier V."/>
            <person name="Miyauchi S."/>
            <person name="Poulain J."/>
            <person name="Riccioni C."/>
            <person name="Rubini A."/>
            <person name="Sitrit Y."/>
            <person name="Splivallo R."/>
            <person name="Traeger S."/>
            <person name="Wang M."/>
            <person name="Zifcakova L."/>
            <person name="Wipf D."/>
            <person name="Zambonelli A."/>
            <person name="Paolocci F."/>
            <person name="Nowrousian M."/>
            <person name="Ottonello S."/>
            <person name="Baldrian P."/>
            <person name="Spatafora J.W."/>
            <person name="Henrissat B."/>
            <person name="Nagy L.G."/>
            <person name="Aury J.M."/>
            <person name="Wincker P."/>
            <person name="Grigoriev I.V."/>
            <person name="Bonfante P."/>
            <person name="Martin F.M."/>
        </authorList>
    </citation>
    <scope>NUCLEOTIDE SEQUENCE [LARGE SCALE GENOMIC DNA]</scope>
    <source>
        <strain evidence="2 3">RN42</strain>
    </source>
</reference>
<sequence>MLNPFHLFIPNPHTTSKMPETHRYPLRGRTTDTQTRSTCTARSRSASPAKYDAPSPSRLRSTIPPHPDDISDDGSAYESDSSSICPDIQYTGTRLDPPFTSFSQAPPQWTSFDSQPTLRRNGVPVRFGNLERLYEELHDDDDYSDTESECSTESIPLDDEELEPMEDWFDPDLDVMAMWYWNHFKWYTEEELLQYVSPMNSLALRIIFLSGFPQLAEDPDFNDDWEGEEEWGSGESFWT</sequence>
<accession>A0A3N4IRN6</accession>
<evidence type="ECO:0000256" key="1">
    <source>
        <dbReference type="SAM" id="MobiDB-lite"/>
    </source>
</evidence>
<gene>
    <name evidence="2" type="ORF">BJ508DRAFT_374527</name>
</gene>
<dbReference type="AlphaFoldDB" id="A0A3N4IRN6"/>
<name>A0A3N4IRN6_ASCIM</name>
<keyword evidence="3" id="KW-1185">Reference proteome</keyword>
<evidence type="ECO:0000313" key="3">
    <source>
        <dbReference type="Proteomes" id="UP000275078"/>
    </source>
</evidence>
<dbReference type="Proteomes" id="UP000275078">
    <property type="component" value="Unassembled WGS sequence"/>
</dbReference>
<organism evidence="2 3">
    <name type="scientific">Ascobolus immersus RN42</name>
    <dbReference type="NCBI Taxonomy" id="1160509"/>
    <lineage>
        <taxon>Eukaryota</taxon>
        <taxon>Fungi</taxon>
        <taxon>Dikarya</taxon>
        <taxon>Ascomycota</taxon>
        <taxon>Pezizomycotina</taxon>
        <taxon>Pezizomycetes</taxon>
        <taxon>Pezizales</taxon>
        <taxon>Ascobolaceae</taxon>
        <taxon>Ascobolus</taxon>
    </lineage>
</organism>
<protein>
    <submittedName>
        <fullName evidence="2">Uncharacterized protein</fullName>
    </submittedName>
</protein>
<evidence type="ECO:0000313" key="2">
    <source>
        <dbReference type="EMBL" id="RPA84254.1"/>
    </source>
</evidence>
<dbReference type="EMBL" id="ML119660">
    <property type="protein sequence ID" value="RPA84254.1"/>
    <property type="molecule type" value="Genomic_DNA"/>
</dbReference>
<feature type="compositionally biased region" description="Low complexity" evidence="1">
    <location>
        <begin position="27"/>
        <end position="49"/>
    </location>
</feature>